<feature type="compositionally biased region" description="Acidic residues" evidence="1">
    <location>
        <begin position="241"/>
        <end position="255"/>
    </location>
</feature>
<dbReference type="EMBL" id="MT682386">
    <property type="protein sequence ID" value="QOC54217.1"/>
    <property type="molecule type" value="Genomic_DNA"/>
</dbReference>
<protein>
    <submittedName>
        <fullName evidence="2">Uncharacterized protein</fullName>
    </submittedName>
</protein>
<accession>A0A866D181</accession>
<feature type="compositionally biased region" description="Low complexity" evidence="1">
    <location>
        <begin position="258"/>
        <end position="276"/>
    </location>
</feature>
<gene>
    <name evidence="2" type="ORF">Atoyac1_37</name>
</gene>
<sequence length="276" mass="30369">MTTINDRIKARAAAATIRQGDQNEIEERKGGDFTPPPAGKAKARLVGYIETGPQKDAKYPDKKPANKFQLVFQLHGKNAKGEEWVRNDGNPMTITTRKFTISRNEKAHAVKIFRQMCPKKDAQHFIELLGRPFWVVVEHETRPSTKPDGKDMVFANIVEADLKPAVKEVLDDDDNVVGYRELAVPEPKESDFVILEWDVPSAEDFEKLTASQKKTLRASPEFKGGAWEALVGVGNPAATDAPDDEEEEGSGEEEEAKTPAAATTSATVSEADLPAL</sequence>
<evidence type="ECO:0000256" key="1">
    <source>
        <dbReference type="SAM" id="MobiDB-lite"/>
    </source>
</evidence>
<dbReference type="Proteomes" id="UP000662993">
    <property type="component" value="Segment"/>
</dbReference>
<feature type="region of interest" description="Disordered" evidence="1">
    <location>
        <begin position="1"/>
        <end position="39"/>
    </location>
</feature>
<feature type="region of interest" description="Disordered" evidence="1">
    <location>
        <begin position="227"/>
        <end position="276"/>
    </location>
</feature>
<evidence type="ECO:0000313" key="3">
    <source>
        <dbReference type="Proteomes" id="UP000662993"/>
    </source>
</evidence>
<reference evidence="2 3" key="1">
    <citation type="journal article" date="2020" name="bioRxiv">
        <title>Dynamics of infection in a novel group of promiscuous phages and hosts of multiple bacterial genera retrieved from river communities.</title>
        <authorList>
            <person name="Cazares D."/>
            <person name="Cazares A."/>
            <person name="Figueroa W."/>
            <person name="Guarneros G."/>
            <person name="Edwards R.A."/>
            <person name="Vinuesa P."/>
        </authorList>
    </citation>
    <scope>NUCLEOTIDE SEQUENCE [LARGE SCALE GENOMIC DNA]</scope>
</reference>
<proteinExistence type="predicted"/>
<organism evidence="2 3">
    <name type="scientific">Aeromonas phage Atoyac1</name>
    <dbReference type="NCBI Taxonomy" id="2767547"/>
    <lineage>
        <taxon>Viruses</taxon>
        <taxon>Duplodnaviria</taxon>
        <taxon>Heunggongvirae</taxon>
        <taxon>Uroviricota</taxon>
        <taxon>Caudoviricetes</taxon>
        <taxon>Autographivirales</taxon>
        <taxon>Autonotataviridae</taxon>
        <taxon>Melnykvirinae</taxon>
        <taxon>Atoyacvirus</taxon>
        <taxon>Atoyacvirus atoyac1</taxon>
    </lineage>
</organism>
<name>A0A866D181_9CAUD</name>
<evidence type="ECO:0000313" key="2">
    <source>
        <dbReference type="EMBL" id="QOC54217.1"/>
    </source>
</evidence>
<keyword evidence="3" id="KW-1185">Reference proteome</keyword>